<feature type="compositionally biased region" description="Acidic residues" evidence="1">
    <location>
        <begin position="166"/>
        <end position="180"/>
    </location>
</feature>
<dbReference type="GO" id="GO:0032465">
    <property type="term" value="P:regulation of cytokinesis"/>
    <property type="evidence" value="ECO:0007669"/>
    <property type="project" value="InterPro"/>
</dbReference>
<dbReference type="EMBL" id="JAURVH010001527">
    <property type="protein sequence ID" value="KAK5914074.1"/>
    <property type="molecule type" value="Genomic_DNA"/>
</dbReference>
<reference evidence="2 3" key="1">
    <citation type="journal article" date="2023" name="Mol. Biol. Evol.">
        <title>Genomics of Secondarily Temperate Adaptation in the Only Non-Antarctic Icefish.</title>
        <authorList>
            <person name="Rivera-Colon A.G."/>
            <person name="Rayamajhi N."/>
            <person name="Minhas B.F."/>
            <person name="Madrigal G."/>
            <person name="Bilyk K.T."/>
            <person name="Yoon V."/>
            <person name="Hune M."/>
            <person name="Gregory S."/>
            <person name="Cheng C.H.C."/>
            <person name="Catchen J.M."/>
        </authorList>
    </citation>
    <scope>NUCLEOTIDE SEQUENCE [LARGE SCALE GENOMIC DNA]</scope>
    <source>
        <tissue evidence="2">White muscle</tissue>
    </source>
</reference>
<dbReference type="InterPro" id="IPR033207">
    <property type="entry name" value="CCP110"/>
</dbReference>
<dbReference type="Pfam" id="PF16025">
    <property type="entry name" value="CaM_bind"/>
    <property type="match status" value="1"/>
</dbReference>
<dbReference type="GO" id="GO:0032053">
    <property type="term" value="P:ciliary basal body organization"/>
    <property type="evidence" value="ECO:0007669"/>
    <property type="project" value="TreeGrafter"/>
</dbReference>
<accession>A0AAN8HF96</accession>
<feature type="compositionally biased region" description="Basic and acidic residues" evidence="1">
    <location>
        <begin position="155"/>
        <end position="165"/>
    </location>
</feature>
<evidence type="ECO:0000313" key="3">
    <source>
        <dbReference type="Proteomes" id="UP001331515"/>
    </source>
</evidence>
<feature type="compositionally biased region" description="Polar residues" evidence="1">
    <location>
        <begin position="140"/>
        <end position="149"/>
    </location>
</feature>
<feature type="region of interest" description="Disordered" evidence="1">
    <location>
        <begin position="198"/>
        <end position="217"/>
    </location>
</feature>
<feature type="region of interest" description="Disordered" evidence="1">
    <location>
        <begin position="121"/>
        <end position="181"/>
    </location>
</feature>
<dbReference type="AlphaFoldDB" id="A0AAN8HF96"/>
<dbReference type="Proteomes" id="UP001331515">
    <property type="component" value="Unassembled WGS sequence"/>
</dbReference>
<sequence>MCGCPEMESYEEFCLRSLAILQEEGKFKKTTCEPLWSPKAFSLIRFHGRAVLSPLLSAEQRSEMCDHRQRAVQLEVDRQNKLRKNPMARVQDILEQPRAHGESSIDDEKLPVSKSVKESGYTLITDSPGLPRDPGFGLQTRDQPSSETPVVNGYKSEEKVTVEREENSEDEDEEEEEDISLDSLLKRSREYVKERAVSAGFRSCRHSHWDPSAGDCL</sequence>
<protein>
    <submittedName>
        <fullName evidence="2">Uncharacterized protein</fullName>
    </submittedName>
</protein>
<evidence type="ECO:0000313" key="2">
    <source>
        <dbReference type="EMBL" id="KAK5914074.1"/>
    </source>
</evidence>
<dbReference type="PANTHER" id="PTHR13594">
    <property type="entry name" value="CENTRIOLAR COILED-COIL PROTEIN OF 110 KDA"/>
    <property type="match status" value="1"/>
</dbReference>
<evidence type="ECO:0000256" key="1">
    <source>
        <dbReference type="SAM" id="MobiDB-lite"/>
    </source>
</evidence>
<dbReference type="GO" id="GO:0005814">
    <property type="term" value="C:centriole"/>
    <property type="evidence" value="ECO:0007669"/>
    <property type="project" value="InterPro"/>
</dbReference>
<name>A0AAN8HF96_CHAGU</name>
<dbReference type="GO" id="GO:1903723">
    <property type="term" value="P:negative regulation of centriole elongation"/>
    <property type="evidence" value="ECO:0007669"/>
    <property type="project" value="TreeGrafter"/>
</dbReference>
<gene>
    <name evidence="2" type="ORF">CgunFtcFv8_008540</name>
</gene>
<dbReference type="PANTHER" id="PTHR13594:SF3">
    <property type="entry name" value="CENTRIOLAR COILED-COIL PROTEIN OF 110 KDA-LIKE ISOFORM X3"/>
    <property type="match status" value="1"/>
</dbReference>
<comment type="caution">
    <text evidence="2">The sequence shown here is derived from an EMBL/GenBank/DDBJ whole genome shotgun (WGS) entry which is preliminary data.</text>
</comment>
<proteinExistence type="predicted"/>
<keyword evidence="3" id="KW-1185">Reference proteome</keyword>
<dbReference type="GO" id="GO:0007099">
    <property type="term" value="P:centriole replication"/>
    <property type="evidence" value="ECO:0007669"/>
    <property type="project" value="InterPro"/>
</dbReference>
<organism evidence="2 3">
    <name type="scientific">Champsocephalus gunnari</name>
    <name type="common">Mackerel icefish</name>
    <dbReference type="NCBI Taxonomy" id="52237"/>
    <lineage>
        <taxon>Eukaryota</taxon>
        <taxon>Metazoa</taxon>
        <taxon>Chordata</taxon>
        <taxon>Craniata</taxon>
        <taxon>Vertebrata</taxon>
        <taxon>Euteleostomi</taxon>
        <taxon>Actinopterygii</taxon>
        <taxon>Neopterygii</taxon>
        <taxon>Teleostei</taxon>
        <taxon>Neoteleostei</taxon>
        <taxon>Acanthomorphata</taxon>
        <taxon>Eupercaria</taxon>
        <taxon>Perciformes</taxon>
        <taxon>Notothenioidei</taxon>
        <taxon>Channichthyidae</taxon>
        <taxon>Champsocephalus</taxon>
    </lineage>
</organism>